<sequence>MAVAVAPSRTAGALGAPAWAGVLQETYARLAEALGPVVRVRAGAGTDGDPVTAERLVKDEALREWLVEASARRIEEGHGTAPRRDVAALDVLHQYAFFAAVTMSGPWFLERRVPWVGPGGVGYDPASATLTVSPSYLSCLPDDPAAGLPGFRVVADEEALRTELRGAVAHHLGPVLEAFRPLLRRGPRAVWGLATDELAEGIWYLGRLIGQEGRAVAAAERLLPGSTAPFVGAAGFRPSCGDPEAEAVGESTRTRVNCCMWYTITPQTVCPTCPRRKRP</sequence>
<dbReference type="InterPro" id="IPR024726">
    <property type="entry name" value="FhuF_C"/>
</dbReference>
<evidence type="ECO:0000259" key="1">
    <source>
        <dbReference type="Pfam" id="PF11575"/>
    </source>
</evidence>
<dbReference type="EMBL" id="BAAASL010000012">
    <property type="protein sequence ID" value="GAA2718606.1"/>
    <property type="molecule type" value="Genomic_DNA"/>
</dbReference>
<organism evidence="2 3">
    <name type="scientific">Streptomyces luteosporeus</name>
    <dbReference type="NCBI Taxonomy" id="173856"/>
    <lineage>
        <taxon>Bacteria</taxon>
        <taxon>Bacillati</taxon>
        <taxon>Actinomycetota</taxon>
        <taxon>Actinomycetes</taxon>
        <taxon>Kitasatosporales</taxon>
        <taxon>Streptomycetaceae</taxon>
        <taxon>Streptomyces</taxon>
    </lineage>
</organism>
<protein>
    <submittedName>
        <fullName evidence="2">(2Fe-2S)-binding protein</fullName>
    </submittedName>
</protein>
<feature type="domain" description="Ferric siderophore reductase C-terminal" evidence="1">
    <location>
        <begin position="255"/>
        <end position="275"/>
    </location>
</feature>
<proteinExistence type="predicted"/>
<gene>
    <name evidence="2" type="ORF">GCM10010315_34400</name>
</gene>
<evidence type="ECO:0000313" key="3">
    <source>
        <dbReference type="Proteomes" id="UP001500886"/>
    </source>
</evidence>
<dbReference type="Pfam" id="PF11575">
    <property type="entry name" value="FhuF_C"/>
    <property type="match status" value="1"/>
</dbReference>
<reference evidence="2 3" key="1">
    <citation type="journal article" date="2019" name="Int. J. Syst. Evol. Microbiol.">
        <title>The Global Catalogue of Microorganisms (GCM) 10K type strain sequencing project: providing services to taxonomists for standard genome sequencing and annotation.</title>
        <authorList>
            <consortium name="The Broad Institute Genomics Platform"/>
            <consortium name="The Broad Institute Genome Sequencing Center for Infectious Disease"/>
            <person name="Wu L."/>
            <person name="Ma J."/>
        </authorList>
    </citation>
    <scope>NUCLEOTIDE SEQUENCE [LARGE SCALE GENOMIC DNA]</scope>
    <source>
        <strain evidence="2 3">JCM 4542</strain>
    </source>
</reference>
<dbReference type="Proteomes" id="UP001500886">
    <property type="component" value="Unassembled WGS sequence"/>
</dbReference>
<evidence type="ECO:0000313" key="2">
    <source>
        <dbReference type="EMBL" id="GAA2718606.1"/>
    </source>
</evidence>
<comment type="caution">
    <text evidence="2">The sequence shown here is derived from an EMBL/GenBank/DDBJ whole genome shotgun (WGS) entry which is preliminary data.</text>
</comment>
<accession>A0ABN3TU36</accession>
<keyword evidence="3" id="KW-1185">Reference proteome</keyword>
<name>A0ABN3TU36_9ACTN</name>